<organism evidence="2 3">
    <name type="scientific">Lacibacterium aquatile</name>
    <dbReference type="NCBI Taxonomy" id="1168082"/>
    <lineage>
        <taxon>Bacteria</taxon>
        <taxon>Pseudomonadati</taxon>
        <taxon>Pseudomonadota</taxon>
        <taxon>Alphaproteobacteria</taxon>
        <taxon>Rhodospirillales</taxon>
        <taxon>Rhodospirillaceae</taxon>
    </lineage>
</organism>
<feature type="region of interest" description="Disordered" evidence="1">
    <location>
        <begin position="1"/>
        <end position="22"/>
    </location>
</feature>
<protein>
    <submittedName>
        <fullName evidence="2">N-formylglutamate amidohydrolase</fullName>
    </submittedName>
</protein>
<name>A0ABW5DW54_9PROT</name>
<dbReference type="Proteomes" id="UP001597295">
    <property type="component" value="Unassembled WGS sequence"/>
</dbReference>
<dbReference type="SUPFAM" id="SSF53187">
    <property type="entry name" value="Zn-dependent exopeptidases"/>
    <property type="match status" value="1"/>
</dbReference>
<evidence type="ECO:0000313" key="2">
    <source>
        <dbReference type="EMBL" id="MFD2264701.1"/>
    </source>
</evidence>
<dbReference type="RefSeq" id="WP_379877813.1">
    <property type="nucleotide sequence ID" value="NZ_JBHUIP010000014.1"/>
</dbReference>
<dbReference type="Gene3D" id="3.40.630.40">
    <property type="entry name" value="Zn-dependent exopeptidases"/>
    <property type="match status" value="1"/>
</dbReference>
<dbReference type="Pfam" id="PF05013">
    <property type="entry name" value="FGase"/>
    <property type="match status" value="1"/>
</dbReference>
<keyword evidence="3" id="KW-1185">Reference proteome</keyword>
<comment type="caution">
    <text evidence="2">The sequence shown here is derived from an EMBL/GenBank/DDBJ whole genome shotgun (WGS) entry which is preliminary data.</text>
</comment>
<accession>A0ABW5DW54</accession>
<sequence length="301" mass="32918">MNGDEFPNKGTAPAASSGTALSIERPDVQTVPLVFSSPHSGRAYPRDFVANSPLGALALRRSEDAFLEGIYQDAPRHGAPLLHALFPRAYIDPNREPWELDPTMFRDPLPAFVNARSPRVAAGFGTIARIVSNGAEIYRAPLPFAEAEARVHGCYRPYHDALEGLLSETQKAFGLALLIDCHSMPSIGGPTEKDAGRRRVDFILGDCFGTSCASGVGAGVAEWLRGAGYSVLFNEPYAGGFITRHYGRPVDRRHALQIEVNRSLYMNEQTVEPNEGFGRLRQDMDRMMGFLAAEAVNLMRP</sequence>
<reference evidence="3" key="1">
    <citation type="journal article" date="2019" name="Int. J. Syst. Evol. Microbiol.">
        <title>The Global Catalogue of Microorganisms (GCM) 10K type strain sequencing project: providing services to taxonomists for standard genome sequencing and annotation.</title>
        <authorList>
            <consortium name="The Broad Institute Genomics Platform"/>
            <consortium name="The Broad Institute Genome Sequencing Center for Infectious Disease"/>
            <person name="Wu L."/>
            <person name="Ma J."/>
        </authorList>
    </citation>
    <scope>NUCLEOTIDE SEQUENCE [LARGE SCALE GENOMIC DNA]</scope>
    <source>
        <strain evidence="3">CGMCC 1.19062</strain>
    </source>
</reference>
<gene>
    <name evidence="2" type="ORF">ACFSM5_17480</name>
</gene>
<evidence type="ECO:0000256" key="1">
    <source>
        <dbReference type="SAM" id="MobiDB-lite"/>
    </source>
</evidence>
<dbReference type="EMBL" id="JBHUIP010000014">
    <property type="protein sequence ID" value="MFD2264701.1"/>
    <property type="molecule type" value="Genomic_DNA"/>
</dbReference>
<proteinExistence type="predicted"/>
<evidence type="ECO:0000313" key="3">
    <source>
        <dbReference type="Proteomes" id="UP001597295"/>
    </source>
</evidence>
<dbReference type="InterPro" id="IPR007709">
    <property type="entry name" value="N-FG_amidohydro"/>
</dbReference>